<dbReference type="EMBL" id="JAPWDV010000003">
    <property type="protein sequence ID" value="KAJ6217783.1"/>
    <property type="molecule type" value="Genomic_DNA"/>
</dbReference>
<dbReference type="Gene3D" id="3.90.550.50">
    <property type="match status" value="1"/>
</dbReference>
<evidence type="ECO:0000256" key="8">
    <source>
        <dbReference type="ARBA" id="ARBA00023034"/>
    </source>
</evidence>
<dbReference type="InterPro" id="IPR002659">
    <property type="entry name" value="Glyco_trans_31"/>
</dbReference>
<proteinExistence type="inferred from homology"/>
<evidence type="ECO:0000256" key="1">
    <source>
        <dbReference type="ARBA" id="ARBA00004323"/>
    </source>
</evidence>
<dbReference type="Proteomes" id="UP001142055">
    <property type="component" value="Chromosome 3"/>
</dbReference>
<evidence type="ECO:0000256" key="3">
    <source>
        <dbReference type="ARBA" id="ARBA00022676"/>
    </source>
</evidence>
<keyword evidence="6" id="KW-0735">Signal-anchor</keyword>
<evidence type="ECO:0000256" key="10">
    <source>
        <dbReference type="RuleBase" id="RU363063"/>
    </source>
</evidence>
<evidence type="ECO:0000256" key="6">
    <source>
        <dbReference type="ARBA" id="ARBA00022968"/>
    </source>
</evidence>
<keyword evidence="9" id="KW-0472">Membrane</keyword>
<keyword evidence="8 10" id="KW-0333">Golgi apparatus</keyword>
<comment type="similarity">
    <text evidence="2 10">Belongs to the glycosyltransferase 31 family.</text>
</comment>
<keyword evidence="7" id="KW-1133">Transmembrane helix</keyword>
<comment type="caution">
    <text evidence="11">The sequence shown here is derived from an EMBL/GenBank/DDBJ whole genome shotgun (WGS) entry which is preliminary data.</text>
</comment>
<keyword evidence="5" id="KW-0812">Transmembrane</keyword>
<dbReference type="PANTHER" id="PTHR11214">
    <property type="entry name" value="BETA-1,3-N-ACETYLGLUCOSAMINYLTRANSFERASE"/>
    <property type="match status" value="1"/>
</dbReference>
<comment type="subcellular location">
    <subcellularLocation>
        <location evidence="1 10">Golgi apparatus membrane</location>
        <topology evidence="1 10">Single-pass type II membrane protein</topology>
    </subcellularLocation>
</comment>
<evidence type="ECO:0000256" key="5">
    <source>
        <dbReference type="ARBA" id="ARBA00022692"/>
    </source>
</evidence>
<organism evidence="11 12">
    <name type="scientific">Blomia tropicalis</name>
    <name type="common">Mite</name>
    <dbReference type="NCBI Taxonomy" id="40697"/>
    <lineage>
        <taxon>Eukaryota</taxon>
        <taxon>Metazoa</taxon>
        <taxon>Ecdysozoa</taxon>
        <taxon>Arthropoda</taxon>
        <taxon>Chelicerata</taxon>
        <taxon>Arachnida</taxon>
        <taxon>Acari</taxon>
        <taxon>Acariformes</taxon>
        <taxon>Sarcoptiformes</taxon>
        <taxon>Astigmata</taxon>
        <taxon>Glycyphagoidea</taxon>
        <taxon>Echimyopodidae</taxon>
        <taxon>Blomia</taxon>
    </lineage>
</organism>
<accession>A0A9Q0M319</accession>
<gene>
    <name evidence="11" type="ORF">RDWZM_008940</name>
</gene>
<keyword evidence="3 10" id="KW-0328">Glycosyltransferase</keyword>
<evidence type="ECO:0000256" key="7">
    <source>
        <dbReference type="ARBA" id="ARBA00022989"/>
    </source>
</evidence>
<evidence type="ECO:0000256" key="9">
    <source>
        <dbReference type="ARBA" id="ARBA00023136"/>
    </source>
</evidence>
<dbReference type="AlphaFoldDB" id="A0A9Q0M319"/>
<reference evidence="11" key="1">
    <citation type="submission" date="2022-12" db="EMBL/GenBank/DDBJ databases">
        <title>Genome assemblies of Blomia tropicalis.</title>
        <authorList>
            <person name="Cui Y."/>
        </authorList>
    </citation>
    <scope>NUCLEOTIDE SEQUENCE</scope>
    <source>
        <tissue evidence="11">Adult mites</tissue>
    </source>
</reference>
<keyword evidence="12" id="KW-1185">Reference proteome</keyword>
<dbReference type="GO" id="GO:0016758">
    <property type="term" value="F:hexosyltransferase activity"/>
    <property type="evidence" value="ECO:0007669"/>
    <property type="project" value="InterPro"/>
</dbReference>
<dbReference type="OMA" id="PIDYLFM"/>
<evidence type="ECO:0000256" key="4">
    <source>
        <dbReference type="ARBA" id="ARBA00022679"/>
    </source>
</evidence>
<dbReference type="Pfam" id="PF01762">
    <property type="entry name" value="Galactosyl_T"/>
    <property type="match status" value="1"/>
</dbReference>
<dbReference type="GO" id="GO:0006493">
    <property type="term" value="P:protein O-linked glycosylation"/>
    <property type="evidence" value="ECO:0007669"/>
    <property type="project" value="TreeGrafter"/>
</dbReference>
<evidence type="ECO:0000313" key="12">
    <source>
        <dbReference type="Proteomes" id="UP001142055"/>
    </source>
</evidence>
<keyword evidence="4" id="KW-0808">Transferase</keyword>
<protein>
    <recommendedName>
        <fullName evidence="10">Hexosyltransferase</fullName>
        <ecNumber evidence="10">2.4.1.-</ecNumber>
    </recommendedName>
</protein>
<evidence type="ECO:0000313" key="11">
    <source>
        <dbReference type="EMBL" id="KAJ6217783.1"/>
    </source>
</evidence>
<dbReference type="GO" id="GO:0000139">
    <property type="term" value="C:Golgi membrane"/>
    <property type="evidence" value="ECO:0007669"/>
    <property type="project" value="UniProtKB-SubCell"/>
</dbReference>
<dbReference type="PANTHER" id="PTHR11214:SF379">
    <property type="entry name" value="HEXOSYLTRANSFERASE-RELATED"/>
    <property type="match status" value="1"/>
</dbReference>
<evidence type="ECO:0000256" key="2">
    <source>
        <dbReference type="ARBA" id="ARBA00008661"/>
    </source>
</evidence>
<sequence>MNESNKHQKIHKYIFDDQSIISSCYSNNLTLNKVNGCGPDNGYGIDLVIIVYSLARNLEARLAIRDTWGAHFVERGSYLYFLIGKSIDDIQQNQIEMENIKYGDILQASYLPDDVDTLKSIVMLKYLNDYCSKVRWILKTTDSDFINSQQVTYYSETSTKFSKTIVGNLAKDWKVPMNKRNSYYLPKYVYPYCHFPDFVIGPVYLFTGNSISLLYQQLKINVDNLLKFEDVFITGIVADEAEVRRIGDRRLWNFKSIINNCNFRLMWVSQKHSPKEIRHLWKVAFETPCPINH</sequence>
<name>A0A9Q0M319_BLOTA</name>
<dbReference type="EC" id="2.4.1.-" evidence="10"/>